<sequence>MDTTRLALCLNNRLPTGSISIPQEHHPRSDLNPFPNHQKMKVAKSPKNEAKVGHEKNICTLSVSHPTAMTNGTMSPAPFLKL</sequence>
<dbReference type="AlphaFoldDB" id="A0AAV7MGW8"/>
<gene>
    <name evidence="2" type="ORF">NDU88_006220</name>
</gene>
<evidence type="ECO:0000256" key="1">
    <source>
        <dbReference type="SAM" id="MobiDB-lite"/>
    </source>
</evidence>
<accession>A0AAV7MGW8</accession>
<dbReference type="Proteomes" id="UP001066276">
    <property type="component" value="Chromosome 10"/>
</dbReference>
<proteinExistence type="predicted"/>
<protein>
    <submittedName>
        <fullName evidence="2">Uncharacterized protein</fullName>
    </submittedName>
</protein>
<evidence type="ECO:0000313" key="3">
    <source>
        <dbReference type="Proteomes" id="UP001066276"/>
    </source>
</evidence>
<keyword evidence="3" id="KW-1185">Reference proteome</keyword>
<dbReference type="EMBL" id="JANPWB010000014">
    <property type="protein sequence ID" value="KAJ1101148.1"/>
    <property type="molecule type" value="Genomic_DNA"/>
</dbReference>
<feature type="region of interest" description="Disordered" evidence="1">
    <location>
        <begin position="15"/>
        <end position="36"/>
    </location>
</feature>
<reference evidence="2" key="1">
    <citation type="journal article" date="2022" name="bioRxiv">
        <title>Sequencing and chromosome-scale assembly of the giantPleurodeles waltlgenome.</title>
        <authorList>
            <person name="Brown T."/>
            <person name="Elewa A."/>
            <person name="Iarovenko S."/>
            <person name="Subramanian E."/>
            <person name="Araus A.J."/>
            <person name="Petzold A."/>
            <person name="Susuki M."/>
            <person name="Suzuki K.-i.T."/>
            <person name="Hayashi T."/>
            <person name="Toyoda A."/>
            <person name="Oliveira C."/>
            <person name="Osipova E."/>
            <person name="Leigh N.D."/>
            <person name="Simon A."/>
            <person name="Yun M.H."/>
        </authorList>
    </citation>
    <scope>NUCLEOTIDE SEQUENCE</scope>
    <source>
        <strain evidence="2">20211129_DDA</strain>
        <tissue evidence="2">Liver</tissue>
    </source>
</reference>
<name>A0AAV7MGW8_PLEWA</name>
<comment type="caution">
    <text evidence="2">The sequence shown here is derived from an EMBL/GenBank/DDBJ whole genome shotgun (WGS) entry which is preliminary data.</text>
</comment>
<evidence type="ECO:0000313" key="2">
    <source>
        <dbReference type="EMBL" id="KAJ1101148.1"/>
    </source>
</evidence>
<organism evidence="2 3">
    <name type="scientific">Pleurodeles waltl</name>
    <name type="common">Iberian ribbed newt</name>
    <dbReference type="NCBI Taxonomy" id="8319"/>
    <lineage>
        <taxon>Eukaryota</taxon>
        <taxon>Metazoa</taxon>
        <taxon>Chordata</taxon>
        <taxon>Craniata</taxon>
        <taxon>Vertebrata</taxon>
        <taxon>Euteleostomi</taxon>
        <taxon>Amphibia</taxon>
        <taxon>Batrachia</taxon>
        <taxon>Caudata</taxon>
        <taxon>Salamandroidea</taxon>
        <taxon>Salamandridae</taxon>
        <taxon>Pleurodelinae</taxon>
        <taxon>Pleurodeles</taxon>
    </lineage>
</organism>